<comment type="caution">
    <text evidence="1">The sequence shown here is derived from an EMBL/GenBank/DDBJ whole genome shotgun (WGS) entry which is preliminary data.</text>
</comment>
<dbReference type="Proteomes" id="UP001266305">
    <property type="component" value="Unassembled WGS sequence"/>
</dbReference>
<gene>
    <name evidence="1" type="ORF">P7K49_031130</name>
</gene>
<accession>A0ABQ9U457</accession>
<reference evidence="1 2" key="1">
    <citation type="submission" date="2023-05" db="EMBL/GenBank/DDBJ databases">
        <title>B98-5 Cell Line De Novo Hybrid Assembly: An Optical Mapping Approach.</title>
        <authorList>
            <person name="Kananen K."/>
            <person name="Auerbach J.A."/>
            <person name="Kautto E."/>
            <person name="Blachly J.S."/>
        </authorList>
    </citation>
    <scope>NUCLEOTIDE SEQUENCE [LARGE SCALE GENOMIC DNA]</scope>
    <source>
        <strain evidence="1">B95-8</strain>
        <tissue evidence="1">Cell line</tissue>
    </source>
</reference>
<protein>
    <submittedName>
        <fullName evidence="1">Uncharacterized protein</fullName>
    </submittedName>
</protein>
<keyword evidence="2" id="KW-1185">Reference proteome</keyword>
<proteinExistence type="predicted"/>
<name>A0ABQ9U457_SAGOE</name>
<evidence type="ECO:0000313" key="1">
    <source>
        <dbReference type="EMBL" id="KAK2091846.1"/>
    </source>
</evidence>
<organism evidence="1 2">
    <name type="scientific">Saguinus oedipus</name>
    <name type="common">Cotton-top tamarin</name>
    <name type="synonym">Oedipomidas oedipus</name>
    <dbReference type="NCBI Taxonomy" id="9490"/>
    <lineage>
        <taxon>Eukaryota</taxon>
        <taxon>Metazoa</taxon>
        <taxon>Chordata</taxon>
        <taxon>Craniata</taxon>
        <taxon>Vertebrata</taxon>
        <taxon>Euteleostomi</taxon>
        <taxon>Mammalia</taxon>
        <taxon>Eutheria</taxon>
        <taxon>Euarchontoglires</taxon>
        <taxon>Primates</taxon>
        <taxon>Haplorrhini</taxon>
        <taxon>Platyrrhini</taxon>
        <taxon>Cebidae</taxon>
        <taxon>Callitrichinae</taxon>
        <taxon>Saguinus</taxon>
    </lineage>
</organism>
<evidence type="ECO:0000313" key="2">
    <source>
        <dbReference type="Proteomes" id="UP001266305"/>
    </source>
</evidence>
<sequence length="160" mass="17959">MVGLLCHDGNSHDAEKQEKIIYPEQRTWKRQGSHITQAYRLTILGSWPLSSHASGTMLKSSFGQLLVVFVCSVSNRIAQCHGLWLSTLSSLDVHKFNETRCGCSDGRGARRLLARRGEGPAPDLYGRLRLFCGLHEDLQGCPSRMTGTEEKLIRDFDEKQ</sequence>
<dbReference type="EMBL" id="JASSZA010000016">
    <property type="protein sequence ID" value="KAK2091846.1"/>
    <property type="molecule type" value="Genomic_DNA"/>
</dbReference>